<protein>
    <submittedName>
        <fullName evidence="1">Uncharacterized protein</fullName>
    </submittedName>
</protein>
<evidence type="ECO:0000313" key="2">
    <source>
        <dbReference type="Proteomes" id="UP000604481"/>
    </source>
</evidence>
<dbReference type="AlphaFoldDB" id="A0A8J7K0Q4"/>
<dbReference type="RefSeq" id="WP_194114729.1">
    <property type="nucleotide sequence ID" value="NZ_JADFUA010000001.1"/>
</dbReference>
<dbReference type="Proteomes" id="UP000604481">
    <property type="component" value="Unassembled WGS sequence"/>
</dbReference>
<comment type="caution">
    <text evidence="1">The sequence shown here is derived from an EMBL/GenBank/DDBJ whole genome shotgun (WGS) entry which is preliminary data.</text>
</comment>
<name>A0A8J7K0Q4_9NEIS</name>
<sequence length="125" mass="13351">MSMLLLASHGLTLAAPVVEPTEECAAAMREYHRFVLAQQGYVTRAVMESSSAADQLRLACDGSPQAYERSLASILAQYRPAEQADSESARQVLGEDTLGALLFLLSIGAAVSGHPLDWSGTISFH</sequence>
<keyword evidence="2" id="KW-1185">Reference proteome</keyword>
<accession>A0A8J7K0Q4</accession>
<evidence type="ECO:0000313" key="1">
    <source>
        <dbReference type="EMBL" id="MBE9608231.1"/>
    </source>
</evidence>
<reference evidence="1 2" key="1">
    <citation type="submission" date="2020-10" db="EMBL/GenBank/DDBJ databases">
        <title>The genome sequence of Chitinilyticum litopenaei 4Y14.</title>
        <authorList>
            <person name="Liu Y."/>
        </authorList>
    </citation>
    <scope>NUCLEOTIDE SEQUENCE [LARGE SCALE GENOMIC DNA]</scope>
    <source>
        <strain evidence="1 2">4Y14</strain>
    </source>
</reference>
<gene>
    <name evidence="1" type="ORF">INR99_02610</name>
</gene>
<dbReference type="EMBL" id="JADFUA010000001">
    <property type="protein sequence ID" value="MBE9608231.1"/>
    <property type="molecule type" value="Genomic_DNA"/>
</dbReference>
<proteinExistence type="predicted"/>
<organism evidence="1 2">
    <name type="scientific">Chitinilyticum piscinae</name>
    <dbReference type="NCBI Taxonomy" id="2866724"/>
    <lineage>
        <taxon>Bacteria</taxon>
        <taxon>Pseudomonadati</taxon>
        <taxon>Pseudomonadota</taxon>
        <taxon>Betaproteobacteria</taxon>
        <taxon>Neisseriales</taxon>
        <taxon>Chitinibacteraceae</taxon>
        <taxon>Chitinilyticum</taxon>
    </lineage>
</organism>